<sequence>MLLANHLITYEWVLALSKLNNILAVDDLV</sequence>
<accession>A0A1H3V425</accession>
<organism evidence="1 2">
    <name type="scientific">Evansella caseinilytica</name>
    <dbReference type="NCBI Taxonomy" id="1503961"/>
    <lineage>
        <taxon>Bacteria</taxon>
        <taxon>Bacillati</taxon>
        <taxon>Bacillota</taxon>
        <taxon>Bacilli</taxon>
        <taxon>Bacillales</taxon>
        <taxon>Bacillaceae</taxon>
        <taxon>Evansella</taxon>
    </lineage>
</organism>
<evidence type="ECO:0000313" key="1">
    <source>
        <dbReference type="EMBL" id="SDZ68971.1"/>
    </source>
</evidence>
<proteinExistence type="predicted"/>
<keyword evidence="2" id="KW-1185">Reference proteome</keyword>
<protein>
    <submittedName>
        <fullName evidence="1">Uncharacterized protein</fullName>
    </submittedName>
</protein>
<reference evidence="2" key="1">
    <citation type="submission" date="2016-10" db="EMBL/GenBank/DDBJ databases">
        <authorList>
            <person name="Varghese N."/>
            <person name="Submissions S."/>
        </authorList>
    </citation>
    <scope>NUCLEOTIDE SEQUENCE [LARGE SCALE GENOMIC DNA]</scope>
    <source>
        <strain evidence="2">SP</strain>
    </source>
</reference>
<name>A0A1H3V425_9BACI</name>
<dbReference type="EMBL" id="FNPI01000044">
    <property type="protein sequence ID" value="SDZ68971.1"/>
    <property type="molecule type" value="Genomic_DNA"/>
</dbReference>
<evidence type="ECO:0000313" key="2">
    <source>
        <dbReference type="Proteomes" id="UP000198935"/>
    </source>
</evidence>
<dbReference type="AlphaFoldDB" id="A0A1H3V425"/>
<gene>
    <name evidence="1" type="ORF">SAMN05421736_1441</name>
</gene>
<dbReference type="Proteomes" id="UP000198935">
    <property type="component" value="Unassembled WGS sequence"/>
</dbReference>